<protein>
    <submittedName>
        <fullName evidence="1">Uncharacterized protein</fullName>
    </submittedName>
</protein>
<dbReference type="AlphaFoldDB" id="A0A0C2GFC5"/>
<dbReference type="EMBL" id="KN734185">
    <property type="protein sequence ID" value="KIH57599.1"/>
    <property type="molecule type" value="Genomic_DNA"/>
</dbReference>
<accession>A0A0C2GFC5</accession>
<proteinExistence type="predicted"/>
<evidence type="ECO:0000313" key="2">
    <source>
        <dbReference type="Proteomes" id="UP000054047"/>
    </source>
</evidence>
<reference evidence="1 2" key="1">
    <citation type="submission" date="2013-12" db="EMBL/GenBank/DDBJ databases">
        <title>Draft genome of the parsitic nematode Ancylostoma duodenale.</title>
        <authorList>
            <person name="Mitreva M."/>
        </authorList>
    </citation>
    <scope>NUCLEOTIDE SEQUENCE [LARGE SCALE GENOMIC DNA]</scope>
    <source>
        <strain evidence="1 2">Zhejiang</strain>
    </source>
</reference>
<sequence>MGCRQQNPVLARRQLMEHRLGRERVFPYCSWTKRMWHRTRYRRWSSEVEEFLHMLTQRVCHFE</sequence>
<keyword evidence="2" id="KW-1185">Reference proteome</keyword>
<organism evidence="1 2">
    <name type="scientific">Ancylostoma duodenale</name>
    <dbReference type="NCBI Taxonomy" id="51022"/>
    <lineage>
        <taxon>Eukaryota</taxon>
        <taxon>Metazoa</taxon>
        <taxon>Ecdysozoa</taxon>
        <taxon>Nematoda</taxon>
        <taxon>Chromadorea</taxon>
        <taxon>Rhabditida</taxon>
        <taxon>Rhabditina</taxon>
        <taxon>Rhabditomorpha</taxon>
        <taxon>Strongyloidea</taxon>
        <taxon>Ancylostomatidae</taxon>
        <taxon>Ancylostomatinae</taxon>
        <taxon>Ancylostoma</taxon>
    </lineage>
</organism>
<name>A0A0C2GFC5_9BILA</name>
<gene>
    <name evidence="1" type="ORF">ANCDUO_12206</name>
</gene>
<dbReference type="Proteomes" id="UP000054047">
    <property type="component" value="Unassembled WGS sequence"/>
</dbReference>
<evidence type="ECO:0000313" key="1">
    <source>
        <dbReference type="EMBL" id="KIH57599.1"/>
    </source>
</evidence>